<dbReference type="EMBL" id="JABTCN010000030">
    <property type="protein sequence ID" value="MBA8777050.1"/>
    <property type="molecule type" value="Genomic_DNA"/>
</dbReference>
<evidence type="ECO:0000256" key="1">
    <source>
        <dbReference type="SAM" id="Phobius"/>
    </source>
</evidence>
<dbReference type="Proteomes" id="UP000524893">
    <property type="component" value="Unassembled WGS sequence"/>
</dbReference>
<accession>A0A9X0TLC0</accession>
<dbReference type="AlphaFoldDB" id="A0A9X0TLC0"/>
<sequence>MPKTDIDVSTEEKLKFDIKNTDKNKIDKDAETAHDDIKDFYEYKKHLRESTKKQIDFKDNIRGWSLLLFGLITIVLSLNLFVLLYLQGFKTNIWGLPISVPKSNTKLLIFFASVTFVNIFGIITFLFKYIFSPIQDILTHNKDISK</sequence>
<protein>
    <submittedName>
        <fullName evidence="2">Uncharacterized protein</fullName>
    </submittedName>
</protein>
<organism evidence="2 3">
    <name type="scientific">Staphylococcus coagulans</name>
    <dbReference type="NCBI Taxonomy" id="74706"/>
    <lineage>
        <taxon>Bacteria</taxon>
        <taxon>Bacillati</taxon>
        <taxon>Bacillota</taxon>
        <taxon>Bacilli</taxon>
        <taxon>Bacillales</taxon>
        <taxon>Staphylococcaceae</taxon>
        <taxon>Staphylococcus</taxon>
    </lineage>
</organism>
<name>A0A9X0TLC0_9STAP</name>
<feature type="transmembrane region" description="Helical" evidence="1">
    <location>
        <begin position="107"/>
        <end position="131"/>
    </location>
</feature>
<evidence type="ECO:0000313" key="2">
    <source>
        <dbReference type="EMBL" id="MBA8777050.1"/>
    </source>
</evidence>
<keyword evidence="1" id="KW-0472">Membrane</keyword>
<gene>
    <name evidence="2" type="ORF">HR081_09195</name>
</gene>
<feature type="transmembrane region" description="Helical" evidence="1">
    <location>
        <begin position="66"/>
        <end position="86"/>
    </location>
</feature>
<reference evidence="2 3" key="1">
    <citation type="journal article" date="2020" name="Access Microbiol">
        <title>Isolation and genome sequencing of Staphylococcus schleiferi subspecies coagulans from Antarctic seals.</title>
        <authorList>
            <person name="Foster G."/>
            <person name="Robb A."/>
            <person name="Paterson G.K."/>
        </authorList>
    </citation>
    <scope>NUCLEOTIDE SEQUENCE [LARGE SCALE GENOMIC DNA]</scope>
    <source>
        <strain evidence="2 3">M615/02/4</strain>
    </source>
</reference>
<keyword evidence="1" id="KW-1133">Transmembrane helix</keyword>
<comment type="caution">
    <text evidence="2">The sequence shown here is derived from an EMBL/GenBank/DDBJ whole genome shotgun (WGS) entry which is preliminary data.</text>
</comment>
<proteinExistence type="predicted"/>
<dbReference type="RefSeq" id="WP_096662154.1">
    <property type="nucleotide sequence ID" value="NZ_JABBLD010000001.1"/>
</dbReference>
<evidence type="ECO:0000313" key="3">
    <source>
        <dbReference type="Proteomes" id="UP000524893"/>
    </source>
</evidence>
<keyword evidence="1" id="KW-0812">Transmembrane</keyword>